<evidence type="ECO:0000256" key="5">
    <source>
        <dbReference type="ARBA" id="ARBA00023167"/>
    </source>
</evidence>
<dbReference type="GO" id="GO:0008930">
    <property type="term" value="F:methylthioadenosine nucleosidase activity"/>
    <property type="evidence" value="ECO:0007669"/>
    <property type="project" value="InterPro"/>
</dbReference>
<dbReference type="NCBIfam" id="TIGR01704">
    <property type="entry name" value="MTA_SAH-Nsdase"/>
    <property type="match status" value="1"/>
</dbReference>
<feature type="domain" description="Nucleoside phosphorylase" evidence="6">
    <location>
        <begin position="2"/>
        <end position="244"/>
    </location>
</feature>
<dbReference type="GO" id="GO:0009164">
    <property type="term" value="P:nucleoside catabolic process"/>
    <property type="evidence" value="ECO:0007669"/>
    <property type="project" value="InterPro"/>
</dbReference>
<dbReference type="RefSeq" id="WP_148870598.1">
    <property type="nucleotide sequence ID" value="NZ_VNIA01000003.1"/>
</dbReference>
<evidence type="ECO:0000256" key="4">
    <source>
        <dbReference type="ARBA" id="ARBA00022801"/>
    </source>
</evidence>
<dbReference type="EC" id="3.2.2.9" evidence="2"/>
<keyword evidence="5" id="KW-0486">Methionine biosynthesis</keyword>
<dbReference type="OrthoDB" id="9792278at2"/>
<sequence length="247" mass="27892">MIGIMSAMQEEIQALLNQTQNIKNYTKGKRNYYTGTLFGKEVILVFSRWGKVASATTATQLINDFDLDELIFTGVAGSLVNEVNIGDIVIGKQLVQHDMNTSPLYKTFEIPLLHKTFFETNHIKREQLINASQEFINNYTKCISEEEATKLNIINPKIFIGDIASGDQFVSKQTQVNFITSNLNSVLCVEMEGAAVAQVCYEYEIPFSIFRIISDKANDDSLIDFPRFVSKIASNYSLEILKKLFLT</sequence>
<dbReference type="AlphaFoldDB" id="A0A5S5DRA8"/>
<dbReference type="PANTHER" id="PTHR46832">
    <property type="entry name" value="5'-METHYLTHIOADENOSINE/S-ADENOSYLHOMOCYSTEINE NUCLEOSIDASE"/>
    <property type="match status" value="1"/>
</dbReference>
<evidence type="ECO:0000313" key="7">
    <source>
        <dbReference type="EMBL" id="TYP98285.1"/>
    </source>
</evidence>
<evidence type="ECO:0000313" key="8">
    <source>
        <dbReference type="Proteomes" id="UP000323136"/>
    </source>
</evidence>
<dbReference type="SUPFAM" id="SSF53167">
    <property type="entry name" value="Purine and uridine phosphorylases"/>
    <property type="match status" value="1"/>
</dbReference>
<evidence type="ECO:0000259" key="6">
    <source>
        <dbReference type="Pfam" id="PF01048"/>
    </source>
</evidence>
<dbReference type="NCBIfam" id="NF004079">
    <property type="entry name" value="PRK05584.1"/>
    <property type="match status" value="1"/>
</dbReference>
<dbReference type="Gene3D" id="3.40.50.1580">
    <property type="entry name" value="Nucleoside phosphorylase domain"/>
    <property type="match status" value="1"/>
</dbReference>
<reference evidence="7 8" key="1">
    <citation type="submission" date="2019-07" db="EMBL/GenBank/DDBJ databases">
        <title>Genomic Encyclopedia of Type Strains, Phase IV (KMG-IV): sequencing the most valuable type-strain genomes for metagenomic binning, comparative biology and taxonomic classification.</title>
        <authorList>
            <person name="Goeker M."/>
        </authorList>
    </citation>
    <scope>NUCLEOTIDE SEQUENCE [LARGE SCALE GENOMIC DNA]</scope>
    <source>
        <strain evidence="7 8">DSM 18961</strain>
    </source>
</reference>
<dbReference type="InterPro" id="IPR035994">
    <property type="entry name" value="Nucleoside_phosphorylase_sf"/>
</dbReference>
<keyword evidence="8" id="KW-1185">Reference proteome</keyword>
<organism evidence="7 8">
    <name type="scientific">Tenacibaculum adriaticum</name>
    <dbReference type="NCBI Taxonomy" id="413713"/>
    <lineage>
        <taxon>Bacteria</taxon>
        <taxon>Pseudomonadati</taxon>
        <taxon>Bacteroidota</taxon>
        <taxon>Flavobacteriia</taxon>
        <taxon>Flavobacteriales</taxon>
        <taxon>Flavobacteriaceae</taxon>
        <taxon>Tenacibaculum</taxon>
    </lineage>
</organism>
<keyword evidence="4" id="KW-0378">Hydrolase</keyword>
<dbReference type="InterPro" id="IPR000845">
    <property type="entry name" value="Nucleoside_phosphorylase_d"/>
</dbReference>
<name>A0A5S5DRA8_9FLAO</name>
<comment type="caution">
    <text evidence="7">The sequence shown here is derived from an EMBL/GenBank/DDBJ whole genome shotgun (WGS) entry which is preliminary data.</text>
</comment>
<gene>
    <name evidence="7" type="ORF">C7447_103456</name>
</gene>
<accession>A0A5S5DRA8</accession>
<keyword evidence="3" id="KW-0028">Amino-acid biosynthesis</keyword>
<protein>
    <recommendedName>
        <fullName evidence="2">adenosylhomocysteine nucleosidase</fullName>
        <ecNumber evidence="2">3.2.2.9</ecNumber>
    </recommendedName>
</protein>
<dbReference type="PANTHER" id="PTHR46832:SF1">
    <property type="entry name" value="5'-METHYLTHIOADENOSINE_S-ADENOSYLHOMOCYSTEINE NUCLEOSIDASE"/>
    <property type="match status" value="1"/>
</dbReference>
<dbReference type="Proteomes" id="UP000323136">
    <property type="component" value="Unassembled WGS sequence"/>
</dbReference>
<dbReference type="GO" id="GO:0019509">
    <property type="term" value="P:L-methionine salvage from methylthioadenosine"/>
    <property type="evidence" value="ECO:0007669"/>
    <property type="project" value="UniProtKB-UniPathway"/>
</dbReference>
<evidence type="ECO:0000256" key="3">
    <source>
        <dbReference type="ARBA" id="ARBA00022605"/>
    </source>
</evidence>
<evidence type="ECO:0000256" key="2">
    <source>
        <dbReference type="ARBA" id="ARBA00011974"/>
    </source>
</evidence>
<dbReference type="InterPro" id="IPR010049">
    <property type="entry name" value="MTA_SAH_Nsdase"/>
</dbReference>
<comment type="pathway">
    <text evidence="1">Amino-acid biosynthesis; L-methionine biosynthesis via salvage pathway; S-methyl-5-thio-alpha-D-ribose 1-phosphate from S-methyl-5'-thioadenosine (hydrolase route): step 1/2.</text>
</comment>
<dbReference type="Pfam" id="PF01048">
    <property type="entry name" value="PNP_UDP_1"/>
    <property type="match status" value="1"/>
</dbReference>
<dbReference type="UniPathway" id="UPA00904">
    <property type="reaction ID" value="UER00871"/>
</dbReference>
<dbReference type="CDD" id="cd09008">
    <property type="entry name" value="MTAN"/>
    <property type="match status" value="1"/>
</dbReference>
<evidence type="ECO:0000256" key="1">
    <source>
        <dbReference type="ARBA" id="ARBA00004945"/>
    </source>
</evidence>
<dbReference type="EMBL" id="VNIA01000003">
    <property type="protein sequence ID" value="TYP98285.1"/>
    <property type="molecule type" value="Genomic_DNA"/>
</dbReference>
<dbReference type="GO" id="GO:0008782">
    <property type="term" value="F:adenosylhomocysteine nucleosidase activity"/>
    <property type="evidence" value="ECO:0007669"/>
    <property type="project" value="UniProtKB-EC"/>
</dbReference>
<dbReference type="GO" id="GO:0019284">
    <property type="term" value="P:L-methionine salvage from S-adenosylmethionine"/>
    <property type="evidence" value="ECO:0007669"/>
    <property type="project" value="TreeGrafter"/>
</dbReference>
<proteinExistence type="predicted"/>
<dbReference type="GO" id="GO:0005829">
    <property type="term" value="C:cytosol"/>
    <property type="evidence" value="ECO:0007669"/>
    <property type="project" value="TreeGrafter"/>
</dbReference>